<dbReference type="EMBL" id="JARKIE010000091">
    <property type="protein sequence ID" value="KAJ7687013.1"/>
    <property type="molecule type" value="Genomic_DNA"/>
</dbReference>
<feature type="region of interest" description="Disordered" evidence="1">
    <location>
        <begin position="74"/>
        <end position="93"/>
    </location>
</feature>
<name>A0AAD7GEC7_MYCRO</name>
<proteinExistence type="predicted"/>
<dbReference type="AlphaFoldDB" id="A0AAD7GEC7"/>
<reference evidence="2" key="1">
    <citation type="submission" date="2023-03" db="EMBL/GenBank/DDBJ databases">
        <title>Massive genome expansion in bonnet fungi (Mycena s.s.) driven by repeated elements and novel gene families across ecological guilds.</title>
        <authorList>
            <consortium name="Lawrence Berkeley National Laboratory"/>
            <person name="Harder C.B."/>
            <person name="Miyauchi S."/>
            <person name="Viragh M."/>
            <person name="Kuo A."/>
            <person name="Thoen E."/>
            <person name="Andreopoulos B."/>
            <person name="Lu D."/>
            <person name="Skrede I."/>
            <person name="Drula E."/>
            <person name="Henrissat B."/>
            <person name="Morin E."/>
            <person name="Kohler A."/>
            <person name="Barry K."/>
            <person name="LaButti K."/>
            <person name="Morin E."/>
            <person name="Salamov A."/>
            <person name="Lipzen A."/>
            <person name="Mereny Z."/>
            <person name="Hegedus B."/>
            <person name="Baldrian P."/>
            <person name="Stursova M."/>
            <person name="Weitz H."/>
            <person name="Taylor A."/>
            <person name="Grigoriev I.V."/>
            <person name="Nagy L.G."/>
            <person name="Martin F."/>
            <person name="Kauserud H."/>
        </authorList>
    </citation>
    <scope>NUCLEOTIDE SEQUENCE</scope>
    <source>
        <strain evidence="2">CBHHK067</strain>
    </source>
</reference>
<comment type="caution">
    <text evidence="2">The sequence shown here is derived from an EMBL/GenBank/DDBJ whole genome shotgun (WGS) entry which is preliminary data.</text>
</comment>
<keyword evidence="3" id="KW-1185">Reference proteome</keyword>
<evidence type="ECO:0000313" key="3">
    <source>
        <dbReference type="Proteomes" id="UP001221757"/>
    </source>
</evidence>
<organism evidence="2 3">
    <name type="scientific">Mycena rosella</name>
    <name type="common">Pink bonnet</name>
    <name type="synonym">Agaricus rosellus</name>
    <dbReference type="NCBI Taxonomy" id="1033263"/>
    <lineage>
        <taxon>Eukaryota</taxon>
        <taxon>Fungi</taxon>
        <taxon>Dikarya</taxon>
        <taxon>Basidiomycota</taxon>
        <taxon>Agaricomycotina</taxon>
        <taxon>Agaricomycetes</taxon>
        <taxon>Agaricomycetidae</taxon>
        <taxon>Agaricales</taxon>
        <taxon>Marasmiineae</taxon>
        <taxon>Mycenaceae</taxon>
        <taxon>Mycena</taxon>
    </lineage>
</organism>
<accession>A0AAD7GEC7</accession>
<protein>
    <submittedName>
        <fullName evidence="2">Uncharacterized protein</fullName>
    </submittedName>
</protein>
<feature type="compositionally biased region" description="Polar residues" evidence="1">
    <location>
        <begin position="75"/>
        <end position="85"/>
    </location>
</feature>
<dbReference type="Proteomes" id="UP001221757">
    <property type="component" value="Unassembled WGS sequence"/>
</dbReference>
<gene>
    <name evidence="2" type="ORF">B0H17DRAFT_1136519</name>
</gene>
<evidence type="ECO:0000313" key="2">
    <source>
        <dbReference type="EMBL" id="KAJ7687013.1"/>
    </source>
</evidence>
<evidence type="ECO:0000256" key="1">
    <source>
        <dbReference type="SAM" id="MobiDB-lite"/>
    </source>
</evidence>
<sequence>MEGALRARAVDSGSDKKIGHLLMLGLGLGWDHIGRNGVGSRSGSPRNNERVNCTGLEEGPLILNGGYELFENDNRSASQEQSSPGRSRAGDETSGAVASAIGSNCIISAILRPFNIEISCEEHELGDISSGICLVPEPDVGMHYQIYMQLEWPEFPTVICFYGSIPTPLRRCQQALSPTRLLRTLLGILIHYHPGGAFLVIRTVIDLLDVFPTPDIGERSQNSDTLRQE</sequence>